<reference evidence="2 3" key="1">
    <citation type="journal article" date="2019" name="Sci. Rep.">
        <title>Orb-weaving spider Araneus ventricosus genome elucidates the spidroin gene catalogue.</title>
        <authorList>
            <person name="Kono N."/>
            <person name="Nakamura H."/>
            <person name="Ohtoshi R."/>
            <person name="Moran D.A.P."/>
            <person name="Shinohara A."/>
            <person name="Yoshida Y."/>
            <person name="Fujiwara M."/>
            <person name="Mori M."/>
            <person name="Tomita M."/>
            <person name="Arakawa K."/>
        </authorList>
    </citation>
    <scope>NUCLEOTIDE SEQUENCE [LARGE SCALE GENOMIC DNA]</scope>
</reference>
<protein>
    <submittedName>
        <fullName evidence="2">Uncharacterized protein</fullName>
    </submittedName>
</protein>
<feature type="region of interest" description="Disordered" evidence="1">
    <location>
        <begin position="1"/>
        <end position="22"/>
    </location>
</feature>
<name>A0A4Y2EBT6_ARAVE</name>
<feature type="non-terminal residue" evidence="2">
    <location>
        <position position="1"/>
    </location>
</feature>
<evidence type="ECO:0000256" key="1">
    <source>
        <dbReference type="SAM" id="MobiDB-lite"/>
    </source>
</evidence>
<proteinExistence type="predicted"/>
<gene>
    <name evidence="2" type="ORF">AVEN_226116_1</name>
</gene>
<sequence>DNFTNSRSPIKSKQFSAHSFDTSISTRTEAKRIVRKIKKKTRSTFKQRHTPRLSVQYNPYPVHSRQLLILFEKANPKSKRQSEAGGGLSAKLKHQISRDDHTLEKKKKTKITNE</sequence>
<feature type="region of interest" description="Disordered" evidence="1">
    <location>
        <begin position="76"/>
        <end position="114"/>
    </location>
</feature>
<evidence type="ECO:0000313" key="3">
    <source>
        <dbReference type="Proteomes" id="UP000499080"/>
    </source>
</evidence>
<keyword evidence="3" id="KW-1185">Reference proteome</keyword>
<feature type="compositionally biased region" description="Basic residues" evidence="1">
    <location>
        <begin position="104"/>
        <end position="114"/>
    </location>
</feature>
<dbReference type="Proteomes" id="UP000499080">
    <property type="component" value="Unassembled WGS sequence"/>
</dbReference>
<dbReference type="AlphaFoldDB" id="A0A4Y2EBT6"/>
<evidence type="ECO:0000313" key="2">
    <source>
        <dbReference type="EMBL" id="GBM26643.1"/>
    </source>
</evidence>
<comment type="caution">
    <text evidence="2">The sequence shown here is derived from an EMBL/GenBank/DDBJ whole genome shotgun (WGS) entry which is preliminary data.</text>
</comment>
<organism evidence="2 3">
    <name type="scientific">Araneus ventricosus</name>
    <name type="common">Orbweaver spider</name>
    <name type="synonym">Epeira ventricosa</name>
    <dbReference type="NCBI Taxonomy" id="182803"/>
    <lineage>
        <taxon>Eukaryota</taxon>
        <taxon>Metazoa</taxon>
        <taxon>Ecdysozoa</taxon>
        <taxon>Arthropoda</taxon>
        <taxon>Chelicerata</taxon>
        <taxon>Arachnida</taxon>
        <taxon>Araneae</taxon>
        <taxon>Araneomorphae</taxon>
        <taxon>Entelegynae</taxon>
        <taxon>Araneoidea</taxon>
        <taxon>Araneidae</taxon>
        <taxon>Araneus</taxon>
    </lineage>
</organism>
<dbReference type="EMBL" id="BGPR01092284">
    <property type="protein sequence ID" value="GBM26643.1"/>
    <property type="molecule type" value="Genomic_DNA"/>
</dbReference>
<accession>A0A4Y2EBT6</accession>